<feature type="transmembrane region" description="Helical" evidence="14">
    <location>
        <begin position="6"/>
        <end position="27"/>
    </location>
</feature>
<evidence type="ECO:0000256" key="2">
    <source>
        <dbReference type="ARBA" id="ARBA00006434"/>
    </source>
</evidence>
<reference evidence="15 16" key="1">
    <citation type="submission" date="2015-01" db="EMBL/GenBank/DDBJ databases">
        <title>Genome Sequencing of Rickettsiales.</title>
        <authorList>
            <person name="Daugherty S.C."/>
            <person name="Su Q."/>
            <person name="Abolude K."/>
            <person name="Beier-Sexton M."/>
            <person name="Carlyon J.A."/>
            <person name="Carter R."/>
            <person name="Day N.P."/>
            <person name="Dumler S.J."/>
            <person name="Dyachenko V."/>
            <person name="Godinez A."/>
            <person name="Kurtti T.J."/>
            <person name="Lichay M."/>
            <person name="Mullins K.E."/>
            <person name="Ott S."/>
            <person name="Pappas-Brown V."/>
            <person name="Paris D.H."/>
            <person name="Patel P."/>
            <person name="Richards A.L."/>
            <person name="Sadzewicz L."/>
            <person name="Sears K."/>
            <person name="Seidman D."/>
            <person name="Sengamalay N."/>
            <person name="Stenos J."/>
            <person name="Tallon L.J."/>
            <person name="Vincent G."/>
            <person name="Fraser C.M."/>
            <person name="Munderloh U."/>
            <person name="Dunning-Hotopp J.C."/>
        </authorList>
    </citation>
    <scope>NUCLEOTIDE SEQUENCE [LARGE SCALE GENOMIC DNA]</scope>
    <source>
        <strain evidence="15 16">Pedreira</strain>
    </source>
</reference>
<feature type="transmembrane region" description="Helical" evidence="14">
    <location>
        <begin position="47"/>
        <end position="67"/>
    </location>
</feature>
<dbReference type="PROSITE" id="PS50283">
    <property type="entry name" value="NA_SOLUT_SYMP_3"/>
    <property type="match status" value="1"/>
</dbReference>
<feature type="transmembrane region" description="Helical" evidence="14">
    <location>
        <begin position="184"/>
        <end position="205"/>
    </location>
</feature>
<evidence type="ECO:0000256" key="6">
    <source>
        <dbReference type="ARBA" id="ARBA00022847"/>
    </source>
</evidence>
<evidence type="ECO:0000256" key="9">
    <source>
        <dbReference type="ARBA" id="ARBA00023065"/>
    </source>
</evidence>
<feature type="transmembrane region" description="Helical" evidence="14">
    <location>
        <begin position="121"/>
        <end position="147"/>
    </location>
</feature>
<comment type="subcellular location">
    <subcellularLocation>
        <location evidence="1">Cell membrane</location>
        <topology evidence="1">Multi-pass membrane protein</topology>
    </subcellularLocation>
</comment>
<keyword evidence="8" id="KW-0915">Sodium</keyword>
<evidence type="ECO:0000256" key="12">
    <source>
        <dbReference type="ARBA" id="ARBA00033708"/>
    </source>
</evidence>
<dbReference type="PANTHER" id="PTHR48086:SF3">
    <property type="entry name" value="SODIUM_PROLINE SYMPORTER"/>
    <property type="match status" value="1"/>
</dbReference>
<dbReference type="InterPro" id="IPR001734">
    <property type="entry name" value="Na/solute_symporter"/>
</dbReference>
<dbReference type="GO" id="GO:0015293">
    <property type="term" value="F:symporter activity"/>
    <property type="evidence" value="ECO:0007669"/>
    <property type="project" value="UniProtKB-KW"/>
</dbReference>
<feature type="transmembrane region" description="Helical" evidence="14">
    <location>
        <begin position="352"/>
        <end position="374"/>
    </location>
</feature>
<dbReference type="Pfam" id="PF00474">
    <property type="entry name" value="SSF"/>
    <property type="match status" value="1"/>
</dbReference>
<dbReference type="GO" id="GO:0005886">
    <property type="term" value="C:plasma membrane"/>
    <property type="evidence" value="ECO:0007669"/>
    <property type="project" value="UniProtKB-SubCell"/>
</dbReference>
<evidence type="ECO:0000256" key="14">
    <source>
        <dbReference type="SAM" id="Phobius"/>
    </source>
</evidence>
<dbReference type="InterPro" id="IPR038377">
    <property type="entry name" value="Na/Glc_symporter_sf"/>
</dbReference>
<keyword evidence="11" id="KW-0739">Sodium transport</keyword>
<feature type="transmembrane region" description="Helical" evidence="14">
    <location>
        <begin position="409"/>
        <end position="427"/>
    </location>
</feature>
<evidence type="ECO:0000256" key="1">
    <source>
        <dbReference type="ARBA" id="ARBA00004651"/>
    </source>
</evidence>
<comment type="similarity">
    <text evidence="2 13">Belongs to the sodium:solute symporter (SSF) (TC 2.A.21) family.</text>
</comment>
<keyword evidence="4" id="KW-1003">Cell membrane</keyword>
<dbReference type="GO" id="GO:0006814">
    <property type="term" value="P:sodium ion transport"/>
    <property type="evidence" value="ECO:0007669"/>
    <property type="project" value="UniProtKB-KW"/>
</dbReference>
<dbReference type="PATRIC" id="fig|1359196.3.peg.1498"/>
<dbReference type="PANTHER" id="PTHR48086">
    <property type="entry name" value="SODIUM/PROLINE SYMPORTER-RELATED"/>
    <property type="match status" value="1"/>
</dbReference>
<evidence type="ECO:0000256" key="4">
    <source>
        <dbReference type="ARBA" id="ARBA00022475"/>
    </source>
</evidence>
<keyword evidence="9" id="KW-0406">Ion transport</keyword>
<keyword evidence="3" id="KW-0813">Transport</keyword>
<comment type="caution">
    <text evidence="15">The sequence shown here is derived from an EMBL/GenBank/DDBJ whole genome shotgun (WGS) entry which is preliminary data.</text>
</comment>
<feature type="transmembrane region" description="Helical" evidence="14">
    <location>
        <begin position="79"/>
        <end position="100"/>
    </location>
</feature>
<feature type="transmembrane region" description="Helical" evidence="14">
    <location>
        <begin position="299"/>
        <end position="320"/>
    </location>
</feature>
<gene>
    <name evidence="15" type="ORF">RFEPED_1547</name>
</gene>
<proteinExistence type="inferred from homology"/>
<evidence type="ECO:0000256" key="13">
    <source>
        <dbReference type="RuleBase" id="RU362091"/>
    </source>
</evidence>
<dbReference type="Proteomes" id="UP000033475">
    <property type="component" value="Unassembled WGS sequence"/>
</dbReference>
<feature type="transmembrane region" description="Helical" evidence="14">
    <location>
        <begin position="439"/>
        <end position="462"/>
    </location>
</feature>
<evidence type="ECO:0000256" key="10">
    <source>
        <dbReference type="ARBA" id="ARBA00023136"/>
    </source>
</evidence>
<protein>
    <submittedName>
        <fullName evidence="15">Solute symporter family protein</fullName>
    </submittedName>
</protein>
<evidence type="ECO:0000256" key="7">
    <source>
        <dbReference type="ARBA" id="ARBA00022989"/>
    </source>
</evidence>
<feature type="transmembrane region" description="Helical" evidence="14">
    <location>
        <begin position="225"/>
        <end position="246"/>
    </location>
</feature>
<evidence type="ECO:0000313" key="16">
    <source>
        <dbReference type="Proteomes" id="UP000033475"/>
    </source>
</evidence>
<dbReference type="RefSeq" id="WP_011271232.1">
    <property type="nucleotide sequence ID" value="NZ_LANQ01000001.1"/>
</dbReference>
<organism evidence="15 16">
    <name type="scientific">Rickettsia felis str. Pedreira</name>
    <dbReference type="NCBI Taxonomy" id="1359196"/>
    <lineage>
        <taxon>Bacteria</taxon>
        <taxon>Pseudomonadati</taxon>
        <taxon>Pseudomonadota</taxon>
        <taxon>Alphaproteobacteria</taxon>
        <taxon>Rickettsiales</taxon>
        <taxon>Rickettsiaceae</taxon>
        <taxon>Rickettsieae</taxon>
        <taxon>Rickettsia</taxon>
        <taxon>spotted fever group</taxon>
    </lineage>
</organism>
<dbReference type="InterPro" id="IPR050277">
    <property type="entry name" value="Sodium:Solute_Symporter"/>
</dbReference>
<evidence type="ECO:0000256" key="11">
    <source>
        <dbReference type="ARBA" id="ARBA00023201"/>
    </source>
</evidence>
<dbReference type="Gene3D" id="1.20.1730.10">
    <property type="entry name" value="Sodium/glucose cotransporter"/>
    <property type="match status" value="1"/>
</dbReference>
<feature type="transmembrane region" description="Helical" evidence="14">
    <location>
        <begin position="267"/>
        <end position="287"/>
    </location>
</feature>
<evidence type="ECO:0000313" key="15">
    <source>
        <dbReference type="EMBL" id="KJV59146.1"/>
    </source>
</evidence>
<dbReference type="AlphaFoldDB" id="A0A0F3MU00"/>
<accession>A0A0F3MU00</accession>
<dbReference type="CDD" id="cd10322">
    <property type="entry name" value="SLC5sbd"/>
    <property type="match status" value="1"/>
</dbReference>
<keyword evidence="5 14" id="KW-0812">Transmembrane</keyword>
<evidence type="ECO:0000256" key="5">
    <source>
        <dbReference type="ARBA" id="ARBA00022692"/>
    </source>
</evidence>
<feature type="transmembrane region" description="Helical" evidence="14">
    <location>
        <begin position="153"/>
        <end position="172"/>
    </location>
</feature>
<feature type="transmembrane region" description="Helical" evidence="14">
    <location>
        <begin position="380"/>
        <end position="402"/>
    </location>
</feature>
<keyword evidence="6" id="KW-0769">Symport</keyword>
<dbReference type="EMBL" id="LANQ01000001">
    <property type="protein sequence ID" value="KJV59146.1"/>
    <property type="molecule type" value="Genomic_DNA"/>
</dbReference>
<comment type="catalytic activity">
    <reaction evidence="12">
        <text>L-proline(in) + Na(+)(in) = L-proline(out) + Na(+)(out)</text>
        <dbReference type="Rhea" id="RHEA:28967"/>
        <dbReference type="ChEBI" id="CHEBI:29101"/>
        <dbReference type="ChEBI" id="CHEBI:60039"/>
    </reaction>
</comment>
<evidence type="ECO:0000256" key="8">
    <source>
        <dbReference type="ARBA" id="ARBA00023053"/>
    </source>
</evidence>
<evidence type="ECO:0000256" key="3">
    <source>
        <dbReference type="ARBA" id="ARBA00022448"/>
    </source>
</evidence>
<name>A0A0F3MU00_RICFI</name>
<sequence>MLKIPIDNVIVFIYLISILLIGIYYRAKHSSFKNYANVESKAKNSKLLLIATIFASSVGGATTFGIMEKVFLGHEYYAYALMLTIPIDILIAIYIVPLIAKHYGAESIGDILSTYYGNIGRFTGGVSSVIVSVGFLAAQISVSGYIFQYILEINYVNGVILSYSIVLIYTTIGGLQSIVFTNLLQFLAMIIAIPTITFISLNKIGFVDFINNLPTENANFDQSNLLSYTIAAALSFSVMNLYPTFIQRALINKNPTQTTKAIYAKSAIYFFFLICITLNGLIAYKLYPNQPSNLVLPYLINQIIPPLIQGVVMSGLLAAVMSTADSDLNVTSIALVKDIINPILKVKNQQKLLLIARIINIIIGSFAIIVALKFSNVIDLVVFFTGFWGPVILVSLITTLFGIRTSKTVMVLSSLGGAATFLTWEYYSLSLQYFNLRGVFIGTITSLVIFILGRIVIAISHMPEPSLRGAKRRGNLMK</sequence>
<keyword evidence="10 14" id="KW-0472">Membrane</keyword>
<keyword evidence="7 14" id="KW-1133">Transmembrane helix</keyword>